<feature type="transmembrane region" description="Helical" evidence="2">
    <location>
        <begin position="167"/>
        <end position="185"/>
    </location>
</feature>
<dbReference type="RefSeq" id="WP_130100703.1">
    <property type="nucleotide sequence ID" value="NZ_SDWW01000001.1"/>
</dbReference>
<evidence type="ECO:0000313" key="3">
    <source>
        <dbReference type="EMBL" id="RYV53004.1"/>
    </source>
</evidence>
<name>A0A4V1ZHR9_9MICO</name>
<evidence type="ECO:0000256" key="1">
    <source>
        <dbReference type="SAM" id="MobiDB-lite"/>
    </source>
</evidence>
<dbReference type="InterPro" id="IPR025576">
    <property type="entry name" value="YwiC"/>
</dbReference>
<keyword evidence="2" id="KW-1133">Transmembrane helix</keyword>
<evidence type="ECO:0000256" key="2">
    <source>
        <dbReference type="SAM" id="Phobius"/>
    </source>
</evidence>
<sequence length="259" mass="28098">MTATAPTHGGSQRSRPPSPAKRRLRKYLPPQHGAWAMLLVPFLVALVTAGVDWVQVPLLLAWLAGYLLSYYAFLALKTRRPARVLPQLRLYAALTVPAALVVVVLRPAVLWFAPAYAALLAVNAWYAWHHRDRALTNDLASVVQGCLMVPVAATVAGVSPVAVLEPFVVVLLYFLGTVLFVKTMIRERGDESFLRGSIAFHVVAAVLAGLLAWPLAILFVWFAVRAAWLPRYAMTPKSVGFVEIGNCVALLGAIALLAG</sequence>
<keyword evidence="2" id="KW-0472">Membrane</keyword>
<feature type="transmembrane region" description="Helical" evidence="2">
    <location>
        <begin position="197"/>
        <end position="224"/>
    </location>
</feature>
<organism evidence="3 4">
    <name type="scientific">Pengzhenrongella frigida</name>
    <dbReference type="NCBI Taxonomy" id="1259133"/>
    <lineage>
        <taxon>Bacteria</taxon>
        <taxon>Bacillati</taxon>
        <taxon>Actinomycetota</taxon>
        <taxon>Actinomycetes</taxon>
        <taxon>Micrococcales</taxon>
        <taxon>Pengzhenrongella</taxon>
    </lineage>
</organism>
<protein>
    <recommendedName>
        <fullName evidence="5">YwiC-like family protein</fullName>
    </recommendedName>
</protein>
<evidence type="ECO:0008006" key="5">
    <source>
        <dbReference type="Google" id="ProtNLM"/>
    </source>
</evidence>
<comment type="caution">
    <text evidence="3">The sequence shown here is derived from an EMBL/GenBank/DDBJ whole genome shotgun (WGS) entry which is preliminary data.</text>
</comment>
<feature type="transmembrane region" description="Helical" evidence="2">
    <location>
        <begin position="111"/>
        <end position="128"/>
    </location>
</feature>
<evidence type="ECO:0000313" key="4">
    <source>
        <dbReference type="Proteomes" id="UP000293764"/>
    </source>
</evidence>
<feature type="compositionally biased region" description="Polar residues" evidence="1">
    <location>
        <begin position="1"/>
        <end position="15"/>
    </location>
</feature>
<dbReference type="EMBL" id="SDWW01000001">
    <property type="protein sequence ID" value="RYV53004.1"/>
    <property type="molecule type" value="Genomic_DNA"/>
</dbReference>
<feature type="transmembrane region" description="Helical" evidence="2">
    <location>
        <begin position="140"/>
        <end position="161"/>
    </location>
</feature>
<feature type="transmembrane region" description="Helical" evidence="2">
    <location>
        <begin position="32"/>
        <end position="51"/>
    </location>
</feature>
<feature type="transmembrane region" description="Helical" evidence="2">
    <location>
        <begin position="239"/>
        <end position="258"/>
    </location>
</feature>
<feature type="transmembrane region" description="Helical" evidence="2">
    <location>
        <begin position="88"/>
        <end position="105"/>
    </location>
</feature>
<feature type="region of interest" description="Disordered" evidence="1">
    <location>
        <begin position="1"/>
        <end position="22"/>
    </location>
</feature>
<gene>
    <name evidence="3" type="ORF">EUA98_00495</name>
</gene>
<reference evidence="3 4" key="1">
    <citation type="submission" date="2019-01" db="EMBL/GenBank/DDBJ databases">
        <title>Novel species of Cellulomonas.</title>
        <authorList>
            <person name="Liu Q."/>
            <person name="Xin Y.-H."/>
        </authorList>
    </citation>
    <scope>NUCLEOTIDE SEQUENCE [LARGE SCALE GENOMIC DNA]</scope>
    <source>
        <strain evidence="3 4">HLT2-17</strain>
    </source>
</reference>
<feature type="transmembrane region" description="Helical" evidence="2">
    <location>
        <begin position="57"/>
        <end position="76"/>
    </location>
</feature>
<accession>A0A4V1ZHR9</accession>
<proteinExistence type="predicted"/>
<dbReference type="Pfam" id="PF14256">
    <property type="entry name" value="YwiC"/>
    <property type="match status" value="1"/>
</dbReference>
<dbReference type="OrthoDB" id="2380563at2"/>
<keyword evidence="4" id="KW-1185">Reference proteome</keyword>
<dbReference type="AlphaFoldDB" id="A0A4V1ZHR9"/>
<dbReference type="Proteomes" id="UP000293764">
    <property type="component" value="Unassembled WGS sequence"/>
</dbReference>
<keyword evidence="2" id="KW-0812">Transmembrane</keyword>